<dbReference type="InterPro" id="IPR000182">
    <property type="entry name" value="GNAT_dom"/>
</dbReference>
<keyword evidence="1 4" id="KW-0808">Transferase</keyword>
<dbReference type="EMBL" id="MT776525">
    <property type="protein sequence ID" value="QNT35542.1"/>
    <property type="molecule type" value="Genomic_DNA"/>
</dbReference>
<dbReference type="Pfam" id="PF00583">
    <property type="entry name" value="Acetyltransf_1"/>
    <property type="match status" value="1"/>
</dbReference>
<sequence>MGLEYEVQIRKATEADLRDIVRLWKGNIRTINTSSDIADLYHSFERYSFVVTMADKVIGFVGGAIRRGHGHISGLAVDKGYRMEGIGKRLLKIVDHEFLTSGFDKVTLEVRKNNWGAIRFYKKQGYKRACLIKGYYADGEDAIVYEKKI</sequence>
<dbReference type="InterPro" id="IPR051556">
    <property type="entry name" value="N-term/lysine_N-AcTrnsfr"/>
</dbReference>
<dbReference type="SUPFAM" id="SSF55729">
    <property type="entry name" value="Acyl-CoA N-acyltransferases (Nat)"/>
    <property type="match status" value="1"/>
</dbReference>
<feature type="domain" description="N-acetyltransferase" evidence="3">
    <location>
        <begin position="7"/>
        <end position="149"/>
    </location>
</feature>
<dbReference type="InterPro" id="IPR016181">
    <property type="entry name" value="Acyl_CoA_acyltransferase"/>
</dbReference>
<evidence type="ECO:0000256" key="2">
    <source>
        <dbReference type="ARBA" id="ARBA00023315"/>
    </source>
</evidence>
<keyword evidence="2 4" id="KW-0012">Acyltransferase</keyword>
<evidence type="ECO:0000259" key="3">
    <source>
        <dbReference type="PROSITE" id="PS51186"/>
    </source>
</evidence>
<proteinExistence type="predicted"/>
<name>A0A7H1KNM8_9EURY</name>
<dbReference type="EC" id="2.3.1.-" evidence="4"/>
<dbReference type="PANTHER" id="PTHR42919">
    <property type="entry name" value="N-ALPHA-ACETYLTRANSFERASE"/>
    <property type="match status" value="1"/>
</dbReference>
<evidence type="ECO:0000256" key="1">
    <source>
        <dbReference type="ARBA" id="ARBA00022679"/>
    </source>
</evidence>
<dbReference type="PANTHER" id="PTHR42919:SF8">
    <property type="entry name" value="N-ALPHA-ACETYLTRANSFERASE 50"/>
    <property type="match status" value="1"/>
</dbReference>
<dbReference type="Gene3D" id="3.40.630.30">
    <property type="match status" value="1"/>
</dbReference>
<dbReference type="PROSITE" id="PS51186">
    <property type="entry name" value="GNAT"/>
    <property type="match status" value="1"/>
</dbReference>
<dbReference type="AlphaFoldDB" id="A0A7H1KNM8"/>
<gene>
    <name evidence="4" type="primary">ypeA</name>
    <name evidence="4" type="ORF">NCGJLENL_00026</name>
</gene>
<dbReference type="GO" id="GO:0016747">
    <property type="term" value="F:acyltransferase activity, transferring groups other than amino-acyl groups"/>
    <property type="evidence" value="ECO:0007669"/>
    <property type="project" value="InterPro"/>
</dbReference>
<evidence type="ECO:0000313" key="4">
    <source>
        <dbReference type="EMBL" id="QNT35542.1"/>
    </source>
</evidence>
<reference evidence="4" key="1">
    <citation type="submission" date="2020-07" db="EMBL/GenBank/DDBJ databases">
        <title>Unique genomic features of the anaerobic methanotrophic archaea.</title>
        <authorList>
            <person name="Chadwick G.L."/>
            <person name="Skennerton C.T."/>
            <person name="Laso-Perez R."/>
            <person name="Leu A.O."/>
            <person name="Speth D.R."/>
            <person name="Yu H."/>
            <person name="Morgan-Lang C."/>
            <person name="Hatzenpichler R."/>
            <person name="Goudeau D."/>
            <person name="Malmstrom R."/>
            <person name="Brazelton W.J."/>
            <person name="Woyke T."/>
            <person name="Hallam S.J."/>
            <person name="Tyson G.W."/>
            <person name="Wegener G."/>
            <person name="Boetius A."/>
            <person name="Orphan V."/>
        </authorList>
    </citation>
    <scope>NUCLEOTIDE SEQUENCE</scope>
</reference>
<accession>A0A7H1KNM8</accession>
<organism evidence="4">
    <name type="scientific">uncultured Methanosarcinales archaeon</name>
    <dbReference type="NCBI Taxonomy" id="183757"/>
    <lineage>
        <taxon>Archaea</taxon>
        <taxon>Methanobacteriati</taxon>
        <taxon>Methanobacteriota</taxon>
        <taxon>Stenosarchaea group</taxon>
        <taxon>Methanomicrobia</taxon>
        <taxon>Methanosarcinales</taxon>
        <taxon>environmental samples</taxon>
    </lineage>
</organism>
<protein>
    <submittedName>
        <fullName evidence="4">Acetyltransferase YpeA</fullName>
        <ecNumber evidence="4">2.3.1.-</ecNumber>
    </submittedName>
</protein>
<dbReference type="CDD" id="cd04301">
    <property type="entry name" value="NAT_SF"/>
    <property type="match status" value="1"/>
</dbReference>